<dbReference type="PROSITE" id="PS50893">
    <property type="entry name" value="ABC_TRANSPORTER_2"/>
    <property type="match status" value="2"/>
</dbReference>
<feature type="region of interest" description="Disordered" evidence="7">
    <location>
        <begin position="523"/>
        <end position="549"/>
    </location>
</feature>
<dbReference type="Proteomes" id="UP000231293">
    <property type="component" value="Unassembled WGS sequence"/>
</dbReference>
<keyword evidence="4" id="KW-0067">ATP-binding</keyword>
<evidence type="ECO:0000259" key="8">
    <source>
        <dbReference type="PROSITE" id="PS50893"/>
    </source>
</evidence>
<evidence type="ECO:0000313" key="9">
    <source>
        <dbReference type="EMBL" id="PIT17628.1"/>
    </source>
</evidence>
<keyword evidence="3" id="KW-0547">Nucleotide-binding</keyword>
<protein>
    <recommendedName>
        <fullName evidence="6">Probable ATP-binding protein YheS</fullName>
    </recommendedName>
</protein>
<proteinExistence type="inferred from homology"/>
<keyword evidence="1" id="KW-0472">Membrane</keyword>
<reference evidence="9 10" key="1">
    <citation type="journal article" date="2017" name="MBio">
        <title>Type VI secretion-mediated competition in the bee gut microbiome.</title>
        <authorList>
            <person name="Steele M.I."/>
            <person name="Kwong W.K."/>
            <person name="Powell J.E."/>
            <person name="Whiteley M."/>
            <person name="Moran N.A."/>
        </authorList>
    </citation>
    <scope>NUCLEOTIDE SEQUENCE [LARGE SCALE GENOMIC DNA]</scope>
    <source>
        <strain evidence="9 10">App2-2</strain>
    </source>
</reference>
<dbReference type="Pfam" id="PF00005">
    <property type="entry name" value="ABC_tran"/>
    <property type="match status" value="2"/>
</dbReference>
<organism evidence="9 10">
    <name type="scientific">Snodgrassella alvi</name>
    <dbReference type="NCBI Taxonomy" id="1196083"/>
    <lineage>
        <taxon>Bacteria</taxon>
        <taxon>Pseudomonadati</taxon>
        <taxon>Pseudomonadota</taxon>
        <taxon>Betaproteobacteria</taxon>
        <taxon>Neisseriales</taxon>
        <taxon>Neisseriaceae</taxon>
        <taxon>Snodgrassella</taxon>
    </lineage>
</organism>
<evidence type="ECO:0000256" key="2">
    <source>
        <dbReference type="ARBA" id="ARBA00022737"/>
    </source>
</evidence>
<dbReference type="CDD" id="cd03221">
    <property type="entry name" value="ABCF_EF-3"/>
    <property type="match status" value="2"/>
</dbReference>
<feature type="domain" description="ABC transporter" evidence="8">
    <location>
        <begin position="313"/>
        <end position="527"/>
    </location>
</feature>
<dbReference type="InterPro" id="IPR017871">
    <property type="entry name" value="ABC_transporter-like_CS"/>
</dbReference>
<evidence type="ECO:0000256" key="1">
    <source>
        <dbReference type="ARBA" id="ARBA00022475"/>
    </source>
</evidence>
<dbReference type="GO" id="GO:0016887">
    <property type="term" value="F:ATP hydrolysis activity"/>
    <property type="evidence" value="ECO:0007669"/>
    <property type="project" value="InterPro"/>
</dbReference>
<evidence type="ECO:0000256" key="3">
    <source>
        <dbReference type="ARBA" id="ARBA00022741"/>
    </source>
</evidence>
<accession>A0A2N9WVY9</accession>
<evidence type="ECO:0000313" key="10">
    <source>
        <dbReference type="Proteomes" id="UP000231293"/>
    </source>
</evidence>
<sequence>MIEIKNLSLQRGSKQLLHNASLTIYPGQRIGLIGKNGTGKSSLFALLEGKISHDSGDIRLPKHWRLATVKQETPALDTPALDYVLQGDGELQELQQLLQQAEACNDGLKQAEYHARLDEIGAYSAPARAAKLLNGLGFSQHEQQQPVKSFSGGWRMRLNLAQALMCRTDLLLLDEPTNHLDLETVLWLEQHLSNLNTTQIIISHDRDFLNATTTQTVELAQQQLTLYGGNYDFYQQERAQRLAQQQAAYLKQQAHIQHLQSFIDRFKAKATKAVQAQSRIKALARLERIAPAHLDSEFSFEFAQPDHLPNPLLKLEHINLGYGDKTVLHNIDLSVESGARYGLLGVNGSGKSTLIKAISGSLQPISGQIVRAEKLKIGYFAQHQLETLRADQSPIWHIQQLSPEVREQEIRNFLGSFAFIGDMALQPIAPFSGGEKARLALAMIVWQKPNLLLLDEPTNHLDLDMRHALTLALQSFQGALIVVSHDRSLLESTTDALIYLNQGELKHFDGDLSNYRQWRLTQQQHNGEQPQNSNDSLNRKEQKRIEAQQRQERARLAKPLLKNIEKAERDMENWQQQQQQCEAFLASEQAYLDENREKLQQIITQLAELKVKLTQTEEKWLEWQQQVEDINLNT</sequence>
<name>A0A2N9WVY9_9NEIS</name>
<dbReference type="InterPro" id="IPR003439">
    <property type="entry name" value="ABC_transporter-like_ATP-bd"/>
</dbReference>
<comment type="caution">
    <text evidence="9">The sequence shown here is derived from an EMBL/GenBank/DDBJ whole genome shotgun (WGS) entry which is preliminary data.</text>
</comment>
<dbReference type="InterPro" id="IPR032781">
    <property type="entry name" value="ABC_tran_Xtn"/>
</dbReference>
<evidence type="ECO:0000256" key="5">
    <source>
        <dbReference type="ARBA" id="ARBA00061571"/>
    </source>
</evidence>
<dbReference type="FunFam" id="3.40.50.300:FF:000011">
    <property type="entry name" value="Putative ABC transporter ATP-binding component"/>
    <property type="match status" value="1"/>
</dbReference>
<keyword evidence="1" id="KW-1003">Cell membrane</keyword>
<dbReference type="PANTHER" id="PTHR19211:SF14">
    <property type="entry name" value="ATP-BINDING CASSETTE SUB-FAMILY F MEMBER 1"/>
    <property type="match status" value="1"/>
</dbReference>
<dbReference type="PANTHER" id="PTHR19211">
    <property type="entry name" value="ATP-BINDING TRANSPORT PROTEIN-RELATED"/>
    <property type="match status" value="1"/>
</dbReference>
<keyword evidence="2" id="KW-0677">Repeat</keyword>
<evidence type="ECO:0000256" key="7">
    <source>
        <dbReference type="SAM" id="MobiDB-lite"/>
    </source>
</evidence>
<dbReference type="SUPFAM" id="SSF52540">
    <property type="entry name" value="P-loop containing nucleoside triphosphate hydrolases"/>
    <property type="match status" value="2"/>
</dbReference>
<feature type="compositionally biased region" description="Basic and acidic residues" evidence="7">
    <location>
        <begin position="537"/>
        <end position="549"/>
    </location>
</feature>
<dbReference type="SMART" id="SM00382">
    <property type="entry name" value="AAA"/>
    <property type="match status" value="2"/>
</dbReference>
<dbReference type="AlphaFoldDB" id="A0A2N9WVY9"/>
<dbReference type="InterPro" id="IPR003593">
    <property type="entry name" value="AAA+_ATPase"/>
</dbReference>
<dbReference type="GO" id="GO:0005524">
    <property type="term" value="F:ATP binding"/>
    <property type="evidence" value="ECO:0007669"/>
    <property type="project" value="UniProtKB-KW"/>
</dbReference>
<feature type="compositionally biased region" description="Polar residues" evidence="7">
    <location>
        <begin position="523"/>
        <end position="536"/>
    </location>
</feature>
<dbReference type="InterPro" id="IPR050611">
    <property type="entry name" value="ABCF"/>
</dbReference>
<evidence type="ECO:0000256" key="4">
    <source>
        <dbReference type="ARBA" id="ARBA00022840"/>
    </source>
</evidence>
<dbReference type="Gene3D" id="3.40.50.300">
    <property type="entry name" value="P-loop containing nucleotide triphosphate hydrolases"/>
    <property type="match status" value="2"/>
</dbReference>
<feature type="domain" description="ABC transporter" evidence="8">
    <location>
        <begin position="2"/>
        <end position="246"/>
    </location>
</feature>
<dbReference type="InterPro" id="IPR027417">
    <property type="entry name" value="P-loop_NTPase"/>
</dbReference>
<dbReference type="FunFam" id="3.40.50.300:FF:002053">
    <property type="entry name" value="ABC transporter ATP-binding protein"/>
    <property type="match status" value="1"/>
</dbReference>
<gene>
    <name evidence="9" type="ORF">BGI32_02135</name>
</gene>
<dbReference type="PROSITE" id="PS00211">
    <property type="entry name" value="ABC_TRANSPORTER_1"/>
    <property type="match status" value="2"/>
</dbReference>
<dbReference type="EMBL" id="MDVB01000013">
    <property type="protein sequence ID" value="PIT17628.1"/>
    <property type="molecule type" value="Genomic_DNA"/>
</dbReference>
<dbReference type="RefSeq" id="WP_100090709.1">
    <property type="nucleotide sequence ID" value="NZ_MDVB01000013.1"/>
</dbReference>
<comment type="similarity">
    <text evidence="5">Belongs to the ABC transporter superfamily. ABCF family. YheS subfamily.</text>
</comment>
<dbReference type="Pfam" id="PF12848">
    <property type="entry name" value="ABC_tran_Xtn"/>
    <property type="match status" value="1"/>
</dbReference>
<evidence type="ECO:0000256" key="6">
    <source>
        <dbReference type="ARBA" id="ARBA00069073"/>
    </source>
</evidence>